<dbReference type="EMBL" id="JAUOZS010000001">
    <property type="protein sequence ID" value="MDT8903965.1"/>
    <property type="molecule type" value="Genomic_DNA"/>
</dbReference>
<keyword evidence="3" id="KW-1003">Cell membrane</keyword>
<keyword evidence="7 10" id="KW-0472">Membrane</keyword>
<feature type="transmembrane region" description="Helical" evidence="10">
    <location>
        <begin position="159"/>
        <end position="183"/>
    </location>
</feature>
<evidence type="ECO:0000313" key="12">
    <source>
        <dbReference type="EMBL" id="MDT8903965.1"/>
    </source>
</evidence>
<protein>
    <submittedName>
        <fullName evidence="12">YidC/Oxa1 family membrane protein insertase</fullName>
    </submittedName>
</protein>
<dbReference type="Proteomes" id="UP001254848">
    <property type="component" value="Unassembled WGS sequence"/>
</dbReference>
<keyword evidence="4 9" id="KW-0812">Transmembrane</keyword>
<comment type="subcellular location">
    <subcellularLocation>
        <location evidence="1">Cell membrane</location>
        <topology evidence="1">Multi-pass membrane protein</topology>
    </subcellularLocation>
    <subcellularLocation>
        <location evidence="9">Membrane</location>
        <topology evidence="9">Multi-pass membrane protein</topology>
    </subcellularLocation>
</comment>
<dbReference type="PRINTS" id="PR00701">
    <property type="entry name" value="60KDINNERMP"/>
</dbReference>
<dbReference type="InterPro" id="IPR001708">
    <property type="entry name" value="YidC/ALB3/OXA1/COX18"/>
</dbReference>
<dbReference type="RefSeq" id="WP_413782535.1">
    <property type="nucleotide sequence ID" value="NZ_JAUOZS010000001.1"/>
</dbReference>
<dbReference type="CDD" id="cd20070">
    <property type="entry name" value="5TM_YidC_Alb3"/>
    <property type="match status" value="1"/>
</dbReference>
<keyword evidence="8" id="KW-0143">Chaperone</keyword>
<organism evidence="12 13">
    <name type="scientific">Anaeroselena agilis</name>
    <dbReference type="NCBI Taxonomy" id="3063788"/>
    <lineage>
        <taxon>Bacteria</taxon>
        <taxon>Bacillati</taxon>
        <taxon>Bacillota</taxon>
        <taxon>Negativicutes</taxon>
        <taxon>Acetonemataceae</taxon>
        <taxon>Anaeroselena</taxon>
    </lineage>
</organism>
<comment type="caution">
    <text evidence="12">The sequence shown here is derived from an EMBL/GenBank/DDBJ whole genome shotgun (WGS) entry which is preliminary data.</text>
</comment>
<keyword evidence="6 10" id="KW-1133">Transmembrane helix</keyword>
<evidence type="ECO:0000256" key="1">
    <source>
        <dbReference type="ARBA" id="ARBA00004651"/>
    </source>
</evidence>
<evidence type="ECO:0000256" key="2">
    <source>
        <dbReference type="ARBA" id="ARBA00022448"/>
    </source>
</evidence>
<dbReference type="Pfam" id="PF02096">
    <property type="entry name" value="60KD_IMP"/>
    <property type="match status" value="1"/>
</dbReference>
<name>A0ABU3P4M5_9FIRM</name>
<reference evidence="12 13" key="1">
    <citation type="submission" date="2023-07" db="EMBL/GenBank/DDBJ databases">
        <title>The novel representative of Negativicutes class, Anaeroselena agilis gen. nov. sp. nov.</title>
        <authorList>
            <person name="Prokofeva M.I."/>
            <person name="Elcheninov A.G."/>
            <person name="Klyukina A."/>
            <person name="Kublanov I.V."/>
            <person name="Frolov E.N."/>
            <person name="Podosokorskaya O.A."/>
        </authorList>
    </citation>
    <scope>NUCLEOTIDE SEQUENCE [LARGE SCALE GENOMIC DNA]</scope>
    <source>
        <strain evidence="12 13">4137-cl</strain>
    </source>
</reference>
<evidence type="ECO:0000256" key="4">
    <source>
        <dbReference type="ARBA" id="ARBA00022692"/>
    </source>
</evidence>
<accession>A0ABU3P4M5</accession>
<dbReference type="PANTHER" id="PTHR12428:SF65">
    <property type="entry name" value="CYTOCHROME C OXIDASE ASSEMBLY PROTEIN COX18, MITOCHONDRIAL"/>
    <property type="match status" value="1"/>
</dbReference>
<feature type="transmembrane region" description="Helical" evidence="10">
    <location>
        <begin position="20"/>
        <end position="40"/>
    </location>
</feature>
<evidence type="ECO:0000256" key="8">
    <source>
        <dbReference type="ARBA" id="ARBA00023186"/>
    </source>
</evidence>
<evidence type="ECO:0000259" key="11">
    <source>
        <dbReference type="Pfam" id="PF02096"/>
    </source>
</evidence>
<dbReference type="InterPro" id="IPR047196">
    <property type="entry name" value="YidC_ALB_C"/>
</dbReference>
<evidence type="ECO:0000256" key="6">
    <source>
        <dbReference type="ARBA" id="ARBA00022989"/>
    </source>
</evidence>
<sequence>MHTALTFFYHLTIRLGFPNYGVAIILLTVAIKVLLFPLTVKQVKSMRVMKELGPQMKGLQEKHKDDKLKLQKEIADLYKKAGVNPLAGCLPLLIQMPFLTGIFFTIRDTSYVGQPSFLWISNLAGSDPFYILPVLAAITTFVSSQQTMADSTAQNRMMLLAMPLFIGFMTLRFPAGLGLYWVVSNLVQIVQQWFLYRKPAVS</sequence>
<evidence type="ECO:0000256" key="3">
    <source>
        <dbReference type="ARBA" id="ARBA00022475"/>
    </source>
</evidence>
<keyword evidence="5" id="KW-0653">Protein transport</keyword>
<gene>
    <name evidence="12" type="ORF">Q4T40_22255</name>
</gene>
<evidence type="ECO:0000256" key="9">
    <source>
        <dbReference type="RuleBase" id="RU003945"/>
    </source>
</evidence>
<feature type="transmembrane region" description="Helical" evidence="10">
    <location>
        <begin position="118"/>
        <end position="138"/>
    </location>
</feature>
<evidence type="ECO:0000313" key="13">
    <source>
        <dbReference type="Proteomes" id="UP001254848"/>
    </source>
</evidence>
<dbReference type="NCBIfam" id="TIGR03592">
    <property type="entry name" value="yidC_oxa1_cterm"/>
    <property type="match status" value="1"/>
</dbReference>
<feature type="transmembrane region" description="Helical" evidence="10">
    <location>
        <begin position="86"/>
        <end position="106"/>
    </location>
</feature>
<dbReference type="PANTHER" id="PTHR12428">
    <property type="entry name" value="OXA1"/>
    <property type="match status" value="1"/>
</dbReference>
<dbReference type="InterPro" id="IPR028055">
    <property type="entry name" value="YidC/Oxa/ALB_C"/>
</dbReference>
<evidence type="ECO:0000256" key="5">
    <source>
        <dbReference type="ARBA" id="ARBA00022927"/>
    </source>
</evidence>
<comment type="similarity">
    <text evidence="9">Belongs to the OXA1/ALB3/YidC family.</text>
</comment>
<evidence type="ECO:0000256" key="7">
    <source>
        <dbReference type="ARBA" id="ARBA00023136"/>
    </source>
</evidence>
<evidence type="ECO:0000256" key="10">
    <source>
        <dbReference type="SAM" id="Phobius"/>
    </source>
</evidence>
<keyword evidence="13" id="KW-1185">Reference proteome</keyword>
<feature type="domain" description="Membrane insertase YidC/Oxa/ALB C-terminal" evidence="11">
    <location>
        <begin position="20"/>
        <end position="197"/>
    </location>
</feature>
<proteinExistence type="inferred from homology"/>
<keyword evidence="2" id="KW-0813">Transport</keyword>